<dbReference type="Pfam" id="PF14529">
    <property type="entry name" value="Exo_endo_phos_2"/>
    <property type="match status" value="1"/>
</dbReference>
<evidence type="ECO:0000259" key="1">
    <source>
        <dbReference type="PROSITE" id="PS50878"/>
    </source>
</evidence>
<gene>
    <name evidence="2" type="ORF">EUX98_g8906</name>
</gene>
<dbReference type="GO" id="GO:0003824">
    <property type="term" value="F:catalytic activity"/>
    <property type="evidence" value="ECO:0007669"/>
    <property type="project" value="InterPro"/>
</dbReference>
<dbReference type="OrthoDB" id="2788847at2759"/>
<dbReference type="AlphaFoldDB" id="A0A4S4M2I6"/>
<dbReference type="InterPro" id="IPR000477">
    <property type="entry name" value="RT_dom"/>
</dbReference>
<feature type="domain" description="Reverse transcriptase" evidence="1">
    <location>
        <begin position="475"/>
        <end position="775"/>
    </location>
</feature>
<dbReference type="InterPro" id="IPR005135">
    <property type="entry name" value="Endo/exonuclease/phosphatase"/>
</dbReference>
<dbReference type="Pfam" id="PF00078">
    <property type="entry name" value="RVT_1"/>
    <property type="match status" value="1"/>
</dbReference>
<dbReference type="EMBL" id="SGPM01000577">
    <property type="protein sequence ID" value="THH18737.1"/>
    <property type="molecule type" value="Genomic_DNA"/>
</dbReference>
<dbReference type="PROSITE" id="PS50878">
    <property type="entry name" value="RT_POL"/>
    <property type="match status" value="1"/>
</dbReference>
<comment type="caution">
    <text evidence="2">The sequence shown here is derived from an EMBL/GenBank/DDBJ whole genome shotgun (WGS) entry which is preliminary data.</text>
</comment>
<dbReference type="SUPFAM" id="SSF56219">
    <property type="entry name" value="DNase I-like"/>
    <property type="match status" value="1"/>
</dbReference>
<name>A0A4S4M2I6_9APHY</name>
<reference evidence="2 3" key="1">
    <citation type="submission" date="2019-02" db="EMBL/GenBank/DDBJ databases">
        <title>Genome sequencing of the rare red list fungi Antrodiella citrinella (Flaviporus citrinellus).</title>
        <authorList>
            <person name="Buettner E."/>
            <person name="Kellner H."/>
        </authorList>
    </citation>
    <scope>NUCLEOTIDE SEQUENCE [LARGE SCALE GENOMIC DNA]</scope>
    <source>
        <strain evidence="2 3">DSM 108506</strain>
    </source>
</reference>
<dbReference type="PANTHER" id="PTHR33481">
    <property type="entry name" value="REVERSE TRANSCRIPTASE"/>
    <property type="match status" value="1"/>
</dbReference>
<accession>A0A4S4M2I6</accession>
<dbReference type="Proteomes" id="UP000308730">
    <property type="component" value="Unassembled WGS sequence"/>
</dbReference>
<proteinExistence type="predicted"/>
<sequence length="1060" mass="119326">MYRDHDVIFMQEISWGLIKRVPSAKEPEGDEFEHTTRHRNFMCLGAHKESSVCIHVNKRWEHLMPRLADNLIKHDDVCAVSLTTREGPQLLINVYNQPKTHAGSKYLERRADSLPSVLTIAGDFNLHSGVWGPSRASYQKAIARDRDDVESVIDVMASLNLELANYRREFTWQSHNEALRPQVIDLVWVPILYTADANCRVHLHDTLINSDHAVLTWEIPLEVMWPMSQPRIKEDSPLEEVYVNQIGEALAALFDEDWDPDTDSIDDVADELSEVMREAWDSCSSEPNFVPGKSRSWWNAECKEAATQFRSAKLRRVPDENGNDRRERIARCGKRLKGAARRARREFFDKTIAKVENTTKMWDLVAWTRKKPDDAFSTLIQADGTPAATPEDIFKTFKETFYPTTPNPIDPTVVDTYPQLPTREWVWVSAAEILSAVKGTSNTSTPGLDHCGWRLLKKILTVKDAAEGAAKFLNECFRLGTWPEMFKVNITVVIPKPGKDDYSKAKSYRPIVLLNCLGKAFEKVIATRLQFQGQKYGVIHPNQFGGTIQNSTVDAGVHVVHHVLQARRKGMVCSMLLFDIAQFYPSINHDLLGAIMSKQGFHPRYVAFFDDYLKDRKTKIRFQKNFSEDIDTPLGVGQGSALSPILSGLYIAAAIHKWAGTDARVKMVDDDREMIIDINGCIMQFYVDDGAIVVTSATLETNAVLLAKVFKGISTDLERLGLRVERTKNELVHFLMPNSKRWEQKDLGPDVTIDIEGVSVVVKPSAKIRYLGFILDQKLQFKDHVKLCVTKATSATHCLRLLGNSMRGMTPKNKRRLYISNILPVLCYGIQLWWAPEGLPRRKPNKGLIKQMQVVQNLAARWITGGFRTTPVGSLELLAGLLPMDLQVKKLATRWGLRAHKLHSAHAVRAAIGGELGLDATTKTPFPIMGTVRDEATPIGGWNHVSLKVQEHFDSLNDEAEPGKRLLDTHGDQIDIQFGPPGARKGSKAMDAWYKNDLLPRVNTVMTMNDVTLLCTDGSLFRESEGQDHRTGTAFHITQGSRVLDSTSFACGRVSIFDAE</sequence>
<keyword evidence="3" id="KW-1185">Reference proteome</keyword>
<protein>
    <recommendedName>
        <fullName evidence="1">Reverse transcriptase domain-containing protein</fullName>
    </recommendedName>
</protein>
<evidence type="ECO:0000313" key="3">
    <source>
        <dbReference type="Proteomes" id="UP000308730"/>
    </source>
</evidence>
<dbReference type="PANTHER" id="PTHR33481:SF1">
    <property type="entry name" value="ENDONUCLEASE_EXONUCLEASE_PHOSPHATASE DOMAIN-CONTAINING PROTEIN-RELATED"/>
    <property type="match status" value="1"/>
</dbReference>
<organism evidence="2 3">
    <name type="scientific">Antrodiella citrinella</name>
    <dbReference type="NCBI Taxonomy" id="2447956"/>
    <lineage>
        <taxon>Eukaryota</taxon>
        <taxon>Fungi</taxon>
        <taxon>Dikarya</taxon>
        <taxon>Basidiomycota</taxon>
        <taxon>Agaricomycotina</taxon>
        <taxon>Agaricomycetes</taxon>
        <taxon>Polyporales</taxon>
        <taxon>Steccherinaceae</taxon>
        <taxon>Antrodiella</taxon>
    </lineage>
</organism>
<dbReference type="SUPFAM" id="SSF56672">
    <property type="entry name" value="DNA/RNA polymerases"/>
    <property type="match status" value="1"/>
</dbReference>
<dbReference type="CDD" id="cd01650">
    <property type="entry name" value="RT_nLTR_like"/>
    <property type="match status" value="1"/>
</dbReference>
<dbReference type="Gene3D" id="3.60.10.10">
    <property type="entry name" value="Endonuclease/exonuclease/phosphatase"/>
    <property type="match status" value="1"/>
</dbReference>
<dbReference type="InterPro" id="IPR036691">
    <property type="entry name" value="Endo/exonu/phosph_ase_sf"/>
</dbReference>
<dbReference type="InterPro" id="IPR043502">
    <property type="entry name" value="DNA/RNA_pol_sf"/>
</dbReference>
<evidence type="ECO:0000313" key="2">
    <source>
        <dbReference type="EMBL" id="THH18737.1"/>
    </source>
</evidence>